<feature type="signal peptide" evidence="2">
    <location>
        <begin position="1"/>
        <end position="19"/>
    </location>
</feature>
<dbReference type="Proteomes" id="UP000076660">
    <property type="component" value="Unassembled WGS sequence"/>
</dbReference>
<reference evidence="3 4" key="1">
    <citation type="submission" date="2016-12" db="EMBL/GenBank/DDBJ databases">
        <title>Amycolatopsis keratiniphila subsp. keratiniphila genome sequencing and assembly.</title>
        <authorList>
            <person name="Mayilraj S."/>
            <person name="Kaur N."/>
        </authorList>
    </citation>
    <scope>NUCLEOTIDE SEQUENCE [LARGE SCALE GENOMIC DNA]</scope>
    <source>
        <strain evidence="3 4">DSM 44409</strain>
    </source>
</reference>
<dbReference type="InterPro" id="IPR024520">
    <property type="entry name" value="DUF3558"/>
</dbReference>
<accession>A0A1W2LR33</accession>
<dbReference type="RefSeq" id="WP_063823174.1">
    <property type="nucleotide sequence ID" value="NZ_LQMT02000022.1"/>
</dbReference>
<feature type="region of interest" description="Disordered" evidence="1">
    <location>
        <begin position="24"/>
        <end position="46"/>
    </location>
</feature>
<evidence type="ECO:0000313" key="4">
    <source>
        <dbReference type="Proteomes" id="UP000076660"/>
    </source>
</evidence>
<dbReference type="EMBL" id="LQMT02000022">
    <property type="protein sequence ID" value="ONF66754.1"/>
    <property type="molecule type" value="Genomic_DNA"/>
</dbReference>
<gene>
    <name evidence="3" type="ORF">AVR91_0222520</name>
</gene>
<evidence type="ECO:0000313" key="3">
    <source>
        <dbReference type="EMBL" id="ONF66754.1"/>
    </source>
</evidence>
<name>A0A1W2LR33_9PSEU</name>
<evidence type="ECO:0000256" key="1">
    <source>
        <dbReference type="SAM" id="MobiDB-lite"/>
    </source>
</evidence>
<sequence>MRPKATVLTIAALSSIAFLGGCSDQKSGTPTPTGAPSSTGLPSNGAPAVMNPIANTAQFESDPCAAVPTAEVESLGGKVERTEQENLTMGKACAWIFAKGANTVSAGLVAGNKEGLSSLYAQNATGGLTTFKPVEQVDGYPAVVYANGGEGPGTCTLAVGIRDDLVYTVIPRLGSDHPSYSDSCGMATKVAAAAIKNLKGA</sequence>
<dbReference type="PROSITE" id="PS51257">
    <property type="entry name" value="PROKAR_LIPOPROTEIN"/>
    <property type="match status" value="1"/>
</dbReference>
<dbReference type="Pfam" id="PF12079">
    <property type="entry name" value="DUF3558"/>
    <property type="match status" value="1"/>
</dbReference>
<keyword evidence="2" id="KW-0732">Signal</keyword>
<dbReference type="OrthoDB" id="3634312at2"/>
<dbReference type="AlphaFoldDB" id="A0A1W2LR33"/>
<proteinExistence type="predicted"/>
<evidence type="ECO:0008006" key="5">
    <source>
        <dbReference type="Google" id="ProtNLM"/>
    </source>
</evidence>
<comment type="caution">
    <text evidence="3">The sequence shown here is derived from an EMBL/GenBank/DDBJ whole genome shotgun (WGS) entry which is preliminary data.</text>
</comment>
<feature type="chain" id="PRO_5038507695" description="DUF3558 domain-containing protein" evidence="2">
    <location>
        <begin position="20"/>
        <end position="201"/>
    </location>
</feature>
<protein>
    <recommendedName>
        <fullName evidence="5">DUF3558 domain-containing protein</fullName>
    </recommendedName>
</protein>
<organism evidence="3 4">
    <name type="scientific">Amycolatopsis keratiniphila subsp. keratiniphila</name>
    <dbReference type="NCBI Taxonomy" id="227715"/>
    <lineage>
        <taxon>Bacteria</taxon>
        <taxon>Bacillati</taxon>
        <taxon>Actinomycetota</taxon>
        <taxon>Actinomycetes</taxon>
        <taxon>Pseudonocardiales</taxon>
        <taxon>Pseudonocardiaceae</taxon>
        <taxon>Amycolatopsis</taxon>
        <taxon>Amycolatopsis japonica group</taxon>
    </lineage>
</organism>
<feature type="compositionally biased region" description="Low complexity" evidence="1">
    <location>
        <begin position="27"/>
        <end position="43"/>
    </location>
</feature>
<evidence type="ECO:0000256" key="2">
    <source>
        <dbReference type="SAM" id="SignalP"/>
    </source>
</evidence>